<dbReference type="Pfam" id="PF07617">
    <property type="entry name" value="DUF1579"/>
    <property type="match status" value="1"/>
</dbReference>
<evidence type="ECO:0000313" key="2">
    <source>
        <dbReference type="EMBL" id="SPF35210.1"/>
    </source>
</evidence>
<evidence type="ECO:0000256" key="1">
    <source>
        <dbReference type="SAM" id="SignalP"/>
    </source>
</evidence>
<evidence type="ECO:0000313" key="3">
    <source>
        <dbReference type="Proteomes" id="UP000238701"/>
    </source>
</evidence>
<accession>A0A2U3K6M6</accession>
<name>A0A2U3K6M6_9BACT</name>
<sequence length="177" mass="19573">MNRKVIFLAGIVLFSLGAWAQGAPKPGPEVKKLDYFVGTWTTDATIAQGPWGVGGKFSSTETSEWMDGNFFVVSHSDFKMPPELGGDGKEMSIMGYDTQQNVYIYEGFNSQGHHESSKGTVSGDTWTWTSEANYDGQDVKQRSTMKILSPTSFSMKFEVSMDGTTWNTFMEGKATKK</sequence>
<gene>
    <name evidence="2" type="ORF">SBA1_140101</name>
</gene>
<feature type="chain" id="PRO_5015780667" description="DUF1579 domain-containing protein" evidence="1">
    <location>
        <begin position="21"/>
        <end position="177"/>
    </location>
</feature>
<reference evidence="3" key="1">
    <citation type="submission" date="2018-02" db="EMBL/GenBank/DDBJ databases">
        <authorList>
            <person name="Hausmann B."/>
        </authorList>
    </citation>
    <scope>NUCLEOTIDE SEQUENCE [LARGE SCALE GENOMIC DNA]</scope>
    <source>
        <strain evidence="3">Peat soil MAG SbA1</strain>
    </source>
</reference>
<feature type="signal peptide" evidence="1">
    <location>
        <begin position="1"/>
        <end position="20"/>
    </location>
</feature>
<dbReference type="Proteomes" id="UP000238701">
    <property type="component" value="Unassembled WGS sequence"/>
</dbReference>
<evidence type="ECO:0008006" key="4">
    <source>
        <dbReference type="Google" id="ProtNLM"/>
    </source>
</evidence>
<protein>
    <recommendedName>
        <fullName evidence="4">DUF1579 domain-containing protein</fullName>
    </recommendedName>
</protein>
<dbReference type="EMBL" id="OMOD01000046">
    <property type="protein sequence ID" value="SPF35210.1"/>
    <property type="molecule type" value="Genomic_DNA"/>
</dbReference>
<organism evidence="2 3">
    <name type="scientific">Candidatus Sulfotelmatobacter kueseliae</name>
    <dbReference type="NCBI Taxonomy" id="2042962"/>
    <lineage>
        <taxon>Bacteria</taxon>
        <taxon>Pseudomonadati</taxon>
        <taxon>Acidobacteriota</taxon>
        <taxon>Terriglobia</taxon>
        <taxon>Terriglobales</taxon>
        <taxon>Candidatus Korobacteraceae</taxon>
        <taxon>Candidatus Sulfotelmatobacter</taxon>
    </lineage>
</organism>
<keyword evidence="1" id="KW-0732">Signal</keyword>
<dbReference type="AlphaFoldDB" id="A0A2U3K6M6"/>
<dbReference type="InterPro" id="IPR011473">
    <property type="entry name" value="DUF1579"/>
</dbReference>
<proteinExistence type="predicted"/>